<feature type="domain" description="Polymerase/histidinol phosphatase N-terminal" evidence="1">
    <location>
        <begin position="16"/>
        <end position="77"/>
    </location>
</feature>
<comment type="caution">
    <text evidence="2">The sequence shown here is derived from an EMBL/GenBank/DDBJ whole genome shotgun (WGS) entry which is preliminary data.</text>
</comment>
<dbReference type="Gene3D" id="3.20.20.140">
    <property type="entry name" value="Metal-dependent hydrolases"/>
    <property type="match status" value="1"/>
</dbReference>
<dbReference type="GO" id="GO:0004534">
    <property type="term" value="F:5'-3' RNA exonuclease activity"/>
    <property type="evidence" value="ECO:0007669"/>
    <property type="project" value="TreeGrafter"/>
</dbReference>
<evidence type="ECO:0000259" key="1">
    <source>
        <dbReference type="SMART" id="SM00481"/>
    </source>
</evidence>
<dbReference type="PANTHER" id="PTHR42924">
    <property type="entry name" value="EXONUCLEASE"/>
    <property type="match status" value="1"/>
</dbReference>
<dbReference type="GO" id="GO:0035312">
    <property type="term" value="F:5'-3' DNA exonuclease activity"/>
    <property type="evidence" value="ECO:0007669"/>
    <property type="project" value="TreeGrafter"/>
</dbReference>
<proteinExistence type="predicted"/>
<dbReference type="SUPFAM" id="SSF89550">
    <property type="entry name" value="PHP domain-like"/>
    <property type="match status" value="1"/>
</dbReference>
<dbReference type="InterPro" id="IPR016195">
    <property type="entry name" value="Pol/histidinol_Pase-like"/>
</dbReference>
<dbReference type="SMART" id="SM00481">
    <property type="entry name" value="POLIIIAc"/>
    <property type="match status" value="1"/>
</dbReference>
<dbReference type="AlphaFoldDB" id="A0A328UCJ7"/>
<accession>A0A328UCJ7</accession>
<keyword evidence="3" id="KW-1185">Reference proteome</keyword>
<reference evidence="2 3" key="1">
    <citation type="submission" date="2018-06" db="EMBL/GenBank/DDBJ databases">
        <title>Noncontiguous genome sequence of Ruminococcaceae bacterium ASD2818.</title>
        <authorList>
            <person name="Chaplin A.V."/>
            <person name="Sokolova S.R."/>
            <person name="Kochetkova T.O."/>
            <person name="Goltsov A.Y."/>
            <person name="Trofimov D.Y."/>
            <person name="Efimov B.A."/>
        </authorList>
    </citation>
    <scope>NUCLEOTIDE SEQUENCE [LARGE SCALE GENOMIC DNA]</scope>
    <source>
        <strain evidence="2 3">ASD2818</strain>
    </source>
</reference>
<name>A0A328UCJ7_9FIRM</name>
<gene>
    <name evidence="2" type="ORF">DPQ25_10330</name>
</gene>
<dbReference type="PANTHER" id="PTHR42924:SF3">
    <property type="entry name" value="POLYMERASE_HISTIDINOL PHOSPHATASE N-TERMINAL DOMAIN-CONTAINING PROTEIN"/>
    <property type="match status" value="1"/>
</dbReference>
<dbReference type="InterPro" id="IPR052018">
    <property type="entry name" value="PHP_domain"/>
</dbReference>
<sequence>MSKKFLLPEQGQFYKANLHCHSTLSDGRLTLEQLKQAYRGQGYAIVAYTDHNRYAWHPELCDEGFLALAAYEIDINAPMEPGDYNHCRTYHLNFYDTDPQAQPAEKQANILAEQRYDCEYINAFIERMNRLGFLCCYNHPYWSLQTLDDYKNLRGLFAMEIYNHGCEIDGLYGYNPQVYDEMLRTGQRLGCLMTDDNHNFFPFGDPLCDSFGGFTMVKAAALTYPAVIAALKHGDYYASMGPELHGLWLEDGKLHVRCSPVEKIFVVTDGRDCYKHIARAGESLTEASFELTGKEAYIRVDCRDEKGLHACSRAYYAEELR</sequence>
<dbReference type="EMBL" id="QLYR01000007">
    <property type="protein sequence ID" value="RAQ28148.1"/>
    <property type="molecule type" value="Genomic_DNA"/>
</dbReference>
<organism evidence="2 3">
    <name type="scientific">Hydrogeniiclostridium mannosilyticum</name>
    <dbReference type="NCBI Taxonomy" id="2764322"/>
    <lineage>
        <taxon>Bacteria</taxon>
        <taxon>Bacillati</taxon>
        <taxon>Bacillota</taxon>
        <taxon>Clostridia</taxon>
        <taxon>Eubacteriales</taxon>
        <taxon>Acutalibacteraceae</taxon>
        <taxon>Hydrogeniiclostridium</taxon>
    </lineage>
</organism>
<dbReference type="Proteomes" id="UP000249377">
    <property type="component" value="Unassembled WGS sequence"/>
</dbReference>
<protein>
    <submittedName>
        <fullName evidence="2">PHP domain-containing protein</fullName>
    </submittedName>
</protein>
<evidence type="ECO:0000313" key="2">
    <source>
        <dbReference type="EMBL" id="RAQ28148.1"/>
    </source>
</evidence>
<dbReference type="RefSeq" id="WP_112333104.1">
    <property type="nucleotide sequence ID" value="NZ_JADPHD010000006.1"/>
</dbReference>
<dbReference type="InterPro" id="IPR003141">
    <property type="entry name" value="Pol/His_phosphatase_N"/>
</dbReference>
<evidence type="ECO:0000313" key="3">
    <source>
        <dbReference type="Proteomes" id="UP000249377"/>
    </source>
</evidence>